<evidence type="ECO:0000256" key="1">
    <source>
        <dbReference type="ARBA" id="ARBA00022723"/>
    </source>
</evidence>
<evidence type="ECO:0000313" key="6">
    <source>
        <dbReference type="EMBL" id="KAJ1521126.1"/>
    </source>
</evidence>
<proteinExistence type="predicted"/>
<dbReference type="AlphaFoldDB" id="A0AAV7X664"/>
<evidence type="ECO:0000256" key="2">
    <source>
        <dbReference type="ARBA" id="ARBA00022771"/>
    </source>
</evidence>
<protein>
    <recommendedName>
        <fullName evidence="8">MULE transposase domain-containing protein</fullName>
    </recommendedName>
</protein>
<keyword evidence="2" id="KW-0863">Zinc-finger</keyword>
<keyword evidence="7" id="KW-1185">Reference proteome</keyword>
<organism evidence="6 7">
    <name type="scientific">Megalurothrips usitatus</name>
    <name type="common">bean blossom thrips</name>
    <dbReference type="NCBI Taxonomy" id="439358"/>
    <lineage>
        <taxon>Eukaryota</taxon>
        <taxon>Metazoa</taxon>
        <taxon>Ecdysozoa</taxon>
        <taxon>Arthropoda</taxon>
        <taxon>Hexapoda</taxon>
        <taxon>Insecta</taxon>
        <taxon>Pterygota</taxon>
        <taxon>Neoptera</taxon>
        <taxon>Paraneoptera</taxon>
        <taxon>Thysanoptera</taxon>
        <taxon>Terebrantia</taxon>
        <taxon>Thripoidea</taxon>
        <taxon>Thripidae</taxon>
        <taxon>Megalurothrips</taxon>
    </lineage>
</organism>
<evidence type="ECO:0008006" key="8">
    <source>
        <dbReference type="Google" id="ProtNLM"/>
    </source>
</evidence>
<keyword evidence="1" id="KW-0479">Metal-binding</keyword>
<dbReference type="InterPro" id="IPR018289">
    <property type="entry name" value="MULE_transposase_dom"/>
</dbReference>
<keyword evidence="3" id="KW-0862">Zinc</keyword>
<dbReference type="Pfam" id="PF04500">
    <property type="entry name" value="FLYWCH"/>
    <property type="match status" value="1"/>
</dbReference>
<dbReference type="EMBL" id="JAPTSV010000013">
    <property type="protein sequence ID" value="KAJ1521126.1"/>
    <property type="molecule type" value="Genomic_DNA"/>
</dbReference>
<dbReference type="Proteomes" id="UP001075354">
    <property type="component" value="Chromosome 13"/>
</dbReference>
<dbReference type="Gene3D" id="2.20.25.240">
    <property type="match status" value="1"/>
</dbReference>
<evidence type="ECO:0000256" key="3">
    <source>
        <dbReference type="ARBA" id="ARBA00022833"/>
    </source>
</evidence>
<evidence type="ECO:0000259" key="5">
    <source>
        <dbReference type="Pfam" id="PF10551"/>
    </source>
</evidence>
<gene>
    <name evidence="6" type="ORF">ONE63_002826</name>
</gene>
<comment type="caution">
    <text evidence="6">The sequence shown here is derived from an EMBL/GenBank/DDBJ whole genome shotgun (WGS) entry which is preliminary data.</text>
</comment>
<dbReference type="GO" id="GO:0008270">
    <property type="term" value="F:zinc ion binding"/>
    <property type="evidence" value="ECO:0007669"/>
    <property type="project" value="UniProtKB-KW"/>
</dbReference>
<evidence type="ECO:0000313" key="7">
    <source>
        <dbReference type="Proteomes" id="UP001075354"/>
    </source>
</evidence>
<reference evidence="6" key="1">
    <citation type="submission" date="2022-12" db="EMBL/GenBank/DDBJ databases">
        <title>Chromosome-level genome assembly of the bean flower thrips Megalurothrips usitatus.</title>
        <authorList>
            <person name="Ma L."/>
            <person name="Liu Q."/>
            <person name="Li H."/>
            <person name="Cai W."/>
        </authorList>
    </citation>
    <scope>NUCLEOTIDE SEQUENCE</scope>
    <source>
        <strain evidence="6">Cailab_2022a</strain>
    </source>
</reference>
<name>A0AAV7X664_9NEOP</name>
<dbReference type="Pfam" id="PF10551">
    <property type="entry name" value="MULE"/>
    <property type="match status" value="1"/>
</dbReference>
<feature type="domain" description="MULE transposase" evidence="5">
    <location>
        <begin position="236"/>
        <end position="329"/>
    </location>
</feature>
<sequence length="531" mass="61971">MLRKLRGVKMKVRKFYRRFKMRGASFWLLWSFFLLTILADVSAVRLIRENGFRPNTYYYHLGDGGHAYHFNTETSTSIYFKCVLYGQGCKGRAILRVGGNFRHTLEHNHPPDPDFVGERHFRENLLQRISTARYVDFKDVLDDMRRDRKYSKRVRAKMNRRRLSSVMARVRSQNYPPIPGTLRDLTRTLLAHKNVSKTADGLENLYAGSVDATDGSHHVAFFSPRMRAFMGNVRVIQGDGTFRARPAVPHSCQCFVIVTTWRHNVVPLGWFLMERKTLAAYRAVFHLLKTICPQLNPSWILSDWEYAQQLAWEEEFPNAQIQGCLWHLCRAFLKKANTLKILRFKSAVPGLLGMIKKACGICLLPSPFFEEGLQILENDAREEDVVLGFILAPFFQYVRDRWIHHPRRRDWMEFYNCTIRTNNACETHNKMLRAEVGAYRPNVYAFIEALARMEHNANLDVFNMNQGGAKTRRWKSIYQDQNLRNLGTDLEMDIFHDSEEAVRNFLNQASNKFHGAFMGQLANVLNREDRE</sequence>
<accession>A0AAV7X664</accession>
<dbReference type="InterPro" id="IPR007588">
    <property type="entry name" value="Znf_FLYWCH"/>
</dbReference>
<feature type="domain" description="FLYWCH-type" evidence="4">
    <location>
        <begin position="65"/>
        <end position="109"/>
    </location>
</feature>
<evidence type="ECO:0000259" key="4">
    <source>
        <dbReference type="Pfam" id="PF04500"/>
    </source>
</evidence>